<proteinExistence type="predicted"/>
<evidence type="ECO:0000313" key="1">
    <source>
        <dbReference type="EMBL" id="MCI80711.1"/>
    </source>
</evidence>
<comment type="caution">
    <text evidence="1">The sequence shown here is derived from an EMBL/GenBank/DDBJ whole genome shotgun (WGS) entry which is preliminary data.</text>
</comment>
<dbReference type="EMBL" id="LXQA011001596">
    <property type="protein sequence ID" value="MCI80711.1"/>
    <property type="molecule type" value="Genomic_DNA"/>
</dbReference>
<name>A0A392V0V3_9FABA</name>
<dbReference type="Proteomes" id="UP000265520">
    <property type="component" value="Unassembled WGS sequence"/>
</dbReference>
<reference evidence="1 2" key="1">
    <citation type="journal article" date="2018" name="Front. Plant Sci.">
        <title>Red Clover (Trifolium pratense) and Zigzag Clover (T. medium) - A Picture of Genomic Similarities and Differences.</title>
        <authorList>
            <person name="Dluhosova J."/>
            <person name="Istvanek J."/>
            <person name="Nedelnik J."/>
            <person name="Repkova J."/>
        </authorList>
    </citation>
    <scope>NUCLEOTIDE SEQUENCE [LARGE SCALE GENOMIC DNA]</scope>
    <source>
        <strain evidence="2">cv. 10/8</strain>
        <tissue evidence="1">Leaf</tissue>
    </source>
</reference>
<keyword evidence="2" id="KW-1185">Reference proteome</keyword>
<protein>
    <submittedName>
        <fullName evidence="1">Uncharacterized protein</fullName>
    </submittedName>
</protein>
<dbReference type="AlphaFoldDB" id="A0A392V0V3"/>
<feature type="non-terminal residue" evidence="1">
    <location>
        <position position="47"/>
    </location>
</feature>
<evidence type="ECO:0000313" key="2">
    <source>
        <dbReference type="Proteomes" id="UP000265520"/>
    </source>
</evidence>
<sequence length="47" mass="5221">MVPRSGLPNQPLGTQGSLLSTYIECHQHPETQLIIGEYLDNSEIVKL</sequence>
<accession>A0A392V0V3</accession>
<organism evidence="1 2">
    <name type="scientific">Trifolium medium</name>
    <dbReference type="NCBI Taxonomy" id="97028"/>
    <lineage>
        <taxon>Eukaryota</taxon>
        <taxon>Viridiplantae</taxon>
        <taxon>Streptophyta</taxon>
        <taxon>Embryophyta</taxon>
        <taxon>Tracheophyta</taxon>
        <taxon>Spermatophyta</taxon>
        <taxon>Magnoliopsida</taxon>
        <taxon>eudicotyledons</taxon>
        <taxon>Gunneridae</taxon>
        <taxon>Pentapetalae</taxon>
        <taxon>rosids</taxon>
        <taxon>fabids</taxon>
        <taxon>Fabales</taxon>
        <taxon>Fabaceae</taxon>
        <taxon>Papilionoideae</taxon>
        <taxon>50 kb inversion clade</taxon>
        <taxon>NPAAA clade</taxon>
        <taxon>Hologalegina</taxon>
        <taxon>IRL clade</taxon>
        <taxon>Trifolieae</taxon>
        <taxon>Trifolium</taxon>
    </lineage>
</organism>